<dbReference type="Proteomes" id="UP001589692">
    <property type="component" value="Unassembled WGS sequence"/>
</dbReference>
<gene>
    <name evidence="2" type="ORF">ACFFP0_29615</name>
</gene>
<dbReference type="Pfam" id="PF13343">
    <property type="entry name" value="SBP_bac_6"/>
    <property type="match status" value="1"/>
</dbReference>
<protein>
    <submittedName>
        <fullName evidence="2">ABC transporter substrate-binding protein</fullName>
    </submittedName>
</protein>
<comment type="caution">
    <text evidence="2">The sequence shown here is derived from an EMBL/GenBank/DDBJ whole genome shotgun (WGS) entry which is preliminary data.</text>
</comment>
<evidence type="ECO:0000256" key="1">
    <source>
        <dbReference type="ARBA" id="ARBA00022729"/>
    </source>
</evidence>
<dbReference type="Gene3D" id="3.40.190.10">
    <property type="entry name" value="Periplasmic binding protein-like II"/>
    <property type="match status" value="2"/>
</dbReference>
<keyword evidence="3" id="KW-1185">Reference proteome</keyword>
<dbReference type="PANTHER" id="PTHR30006:SF24">
    <property type="entry name" value="SLL0237 PROTEIN"/>
    <property type="match status" value="1"/>
</dbReference>
<dbReference type="RefSeq" id="WP_377265816.1">
    <property type="nucleotide sequence ID" value="NZ_JBHMAA010000045.1"/>
</dbReference>
<evidence type="ECO:0000313" key="2">
    <source>
        <dbReference type="EMBL" id="MFB9953015.1"/>
    </source>
</evidence>
<sequence>MTDTLRIYSGRNRPDLKPIYAMYEELTGRAVEMIHIPSEDVYDRIIAEKNDPQVDLLVTNTQVMPELVRPEGVFEPYRASVAVDYDPWLRAEDFSWLSFTVWPRTAMINWRVLGQDGSRWPTRIEDFLSPELRDATLCSSAGETMMTSYFAALRVTRGDEWVEKLVDGLLANGMRIYRSNIDCRNALVREGYAATLANGSNTHAFFLEGHPVGEAWLDQGEGEVGTLIEAHTVAVLKGARNPEAARDFIDFLLSREIQEFLARLYGETPVNSAARVDWLRPTSSIRRIPATLDQIAPLVASTETMLRAKGFDVGAVTEENRRFISVGRTGRRDDREPGGKAA</sequence>
<name>A0ABV6AQX9_9HYPH</name>
<keyword evidence="1" id="KW-0732">Signal</keyword>
<organism evidence="2 3">
    <name type="scientific">Rhizobium puerariae</name>
    <dbReference type="NCBI Taxonomy" id="1585791"/>
    <lineage>
        <taxon>Bacteria</taxon>
        <taxon>Pseudomonadati</taxon>
        <taxon>Pseudomonadota</taxon>
        <taxon>Alphaproteobacteria</taxon>
        <taxon>Hyphomicrobiales</taxon>
        <taxon>Rhizobiaceae</taxon>
        <taxon>Rhizobium/Agrobacterium group</taxon>
        <taxon>Rhizobium</taxon>
    </lineage>
</organism>
<dbReference type="PANTHER" id="PTHR30006">
    <property type="entry name" value="THIAMINE-BINDING PERIPLASMIC PROTEIN-RELATED"/>
    <property type="match status" value="1"/>
</dbReference>
<reference evidence="2 3" key="1">
    <citation type="submission" date="2024-09" db="EMBL/GenBank/DDBJ databases">
        <authorList>
            <person name="Sun Q."/>
            <person name="Mori K."/>
        </authorList>
    </citation>
    <scope>NUCLEOTIDE SEQUENCE [LARGE SCALE GENOMIC DNA]</scope>
    <source>
        <strain evidence="2 3">TBRC 4938</strain>
    </source>
</reference>
<proteinExistence type="predicted"/>
<dbReference type="SUPFAM" id="SSF53850">
    <property type="entry name" value="Periplasmic binding protein-like II"/>
    <property type="match status" value="1"/>
</dbReference>
<accession>A0ABV6AQX9</accession>
<evidence type="ECO:0000313" key="3">
    <source>
        <dbReference type="Proteomes" id="UP001589692"/>
    </source>
</evidence>
<dbReference type="EMBL" id="JBHMAA010000045">
    <property type="protein sequence ID" value="MFB9953015.1"/>
    <property type="molecule type" value="Genomic_DNA"/>
</dbReference>